<evidence type="ECO:0000256" key="1">
    <source>
        <dbReference type="ARBA" id="ARBA00000558"/>
    </source>
</evidence>
<dbReference type="EC" id="5.4.2.3" evidence="4 11"/>
<dbReference type="Pfam" id="PF21405">
    <property type="entry name" value="AMG1_II"/>
    <property type="match status" value="1"/>
</dbReference>
<evidence type="ECO:0000256" key="9">
    <source>
        <dbReference type="ARBA" id="ARBA00031926"/>
    </source>
</evidence>
<comment type="cofactor">
    <cofactor evidence="11 14">
        <name>Mg(2+)</name>
        <dbReference type="ChEBI" id="CHEBI:18420"/>
    </cofactor>
    <text evidence="11 14">Binds 1 Mg(2+) ion per subunit.</text>
</comment>
<dbReference type="FunFam" id="3.40.120.10:FF:000071">
    <property type="entry name" value="Phosphoacetylglucosamine mutase"/>
    <property type="match status" value="1"/>
</dbReference>
<feature type="binding site" evidence="14">
    <location>
        <position position="296"/>
    </location>
    <ligand>
        <name>Mg(2+)</name>
        <dbReference type="ChEBI" id="CHEBI:18420"/>
    </ligand>
</feature>
<dbReference type="Gene3D" id="3.40.120.10">
    <property type="entry name" value="Alpha-D-Glucose-1,6-Bisphosphate, subunit A, domain 3"/>
    <property type="match status" value="3"/>
</dbReference>
<dbReference type="InterPro" id="IPR005843">
    <property type="entry name" value="A-D-PHexomutase_C"/>
</dbReference>
<keyword evidence="7 11" id="KW-0460">Magnesium</keyword>
<dbReference type="PANTHER" id="PTHR45955:SF1">
    <property type="entry name" value="PHOSPHOACETYLGLUCOSAMINE MUTASE"/>
    <property type="match status" value="1"/>
</dbReference>
<dbReference type="InterPro" id="IPR016066">
    <property type="entry name" value="A-D-PHexomutase_CS"/>
</dbReference>
<keyword evidence="20" id="KW-1185">Reference proteome</keyword>
<dbReference type="EMBL" id="CAJGYO010000005">
    <property type="protein sequence ID" value="CAD6233280.1"/>
    <property type="molecule type" value="Genomic_DNA"/>
</dbReference>
<dbReference type="GO" id="GO:0004610">
    <property type="term" value="F:phosphoacetylglucosamine mutase activity"/>
    <property type="evidence" value="ECO:0007669"/>
    <property type="project" value="UniProtKB-UniRule"/>
</dbReference>
<evidence type="ECO:0000259" key="17">
    <source>
        <dbReference type="Pfam" id="PF21404"/>
    </source>
</evidence>
<dbReference type="Pfam" id="PF02878">
    <property type="entry name" value="PGM_PMM_I"/>
    <property type="match status" value="2"/>
</dbReference>
<dbReference type="InterPro" id="IPR016055">
    <property type="entry name" value="A-D-PHexomutase_a/b/a-I/II/III"/>
</dbReference>
<feature type="domain" description="Phosphoacetylglucosamine mutase AMG1" evidence="18">
    <location>
        <begin position="188"/>
        <end position="299"/>
    </location>
</feature>
<feature type="domain" description="Alpha-D-phosphohexomutase alpha/beta/alpha" evidence="16">
    <location>
        <begin position="131"/>
        <end position="184"/>
    </location>
</feature>
<dbReference type="InterPro" id="IPR036900">
    <property type="entry name" value="A-D-PHexomutase_C_sf"/>
</dbReference>
<evidence type="ECO:0000256" key="13">
    <source>
        <dbReference type="PIRSR" id="PIRSR016408-2"/>
    </source>
</evidence>
<dbReference type="UniPathway" id="UPA00113">
    <property type="reaction ID" value="UER00530"/>
</dbReference>
<evidence type="ECO:0000256" key="8">
    <source>
        <dbReference type="ARBA" id="ARBA00023235"/>
    </source>
</evidence>
<evidence type="ECO:0000256" key="5">
    <source>
        <dbReference type="ARBA" id="ARBA00022553"/>
    </source>
</evidence>
<dbReference type="PANTHER" id="PTHR45955">
    <property type="entry name" value="PHOSPHOACETYLGLUCOSAMINE MUTASE"/>
    <property type="match status" value="1"/>
</dbReference>
<dbReference type="PIRSF" id="PIRSF016408">
    <property type="entry name" value="PAGM"/>
    <property type="match status" value="1"/>
</dbReference>
<dbReference type="InterPro" id="IPR049022">
    <property type="entry name" value="AMG1_III"/>
</dbReference>
<dbReference type="SUPFAM" id="SSF53738">
    <property type="entry name" value="Phosphoglucomutase, first 3 domains"/>
    <property type="match status" value="4"/>
</dbReference>
<protein>
    <recommendedName>
        <fullName evidence="4 11">Phosphoacetylglucosamine mutase</fullName>
        <shortName evidence="11">PAGM</shortName>
        <ecNumber evidence="4 11">5.4.2.3</ecNumber>
    </recommendedName>
    <alternativeName>
        <fullName evidence="10 11">Acetylglucosamine phosphomutase</fullName>
    </alternativeName>
    <alternativeName>
        <fullName evidence="9 11">N-acetylglucosamine-phosphate mutase</fullName>
    </alternativeName>
</protein>
<dbReference type="InterPro" id="IPR049023">
    <property type="entry name" value="AMG1_II"/>
</dbReference>
<dbReference type="FunFam" id="3.30.310.50:FF:000003">
    <property type="entry name" value="Phosphoacetylglucosamine mutase"/>
    <property type="match status" value="1"/>
</dbReference>
<evidence type="ECO:0000256" key="3">
    <source>
        <dbReference type="ARBA" id="ARBA00010231"/>
    </source>
</evidence>
<evidence type="ECO:0000256" key="7">
    <source>
        <dbReference type="ARBA" id="ARBA00022842"/>
    </source>
</evidence>
<keyword evidence="5" id="KW-0597">Phosphoprotein</keyword>
<feature type="binding site" evidence="13">
    <location>
        <position position="537"/>
    </location>
    <ligand>
        <name>substrate</name>
    </ligand>
</feature>
<evidence type="ECO:0000259" key="18">
    <source>
        <dbReference type="Pfam" id="PF21405"/>
    </source>
</evidence>
<evidence type="ECO:0000259" key="16">
    <source>
        <dbReference type="Pfam" id="PF02878"/>
    </source>
</evidence>
<dbReference type="SUPFAM" id="SSF55957">
    <property type="entry name" value="Phosphoglucomutase, C-terminal domain"/>
    <property type="match status" value="1"/>
</dbReference>
<comment type="pathway">
    <text evidence="2 11">Nucleotide-sugar biosynthesis; UDP-N-acetyl-alpha-D-glucosamine biosynthesis; N-acetyl-alpha-D-glucosamine 1-phosphate from alpha-D-glucosamine 6-phosphate (route I): step 2/2.</text>
</comment>
<dbReference type="GO" id="GO:0000287">
    <property type="term" value="F:magnesium ion binding"/>
    <property type="evidence" value="ECO:0007669"/>
    <property type="project" value="InterPro"/>
</dbReference>
<dbReference type="Gene3D" id="3.30.310.50">
    <property type="entry name" value="Alpha-D-phosphohexomutase, C-terminal domain"/>
    <property type="match status" value="1"/>
</dbReference>
<feature type="domain" description="Alpha-D-phosphohexomutase alpha/beta/alpha" evidence="16">
    <location>
        <begin position="61"/>
        <end position="95"/>
    </location>
</feature>
<dbReference type="PROSITE" id="PS00710">
    <property type="entry name" value="PGM_PMM"/>
    <property type="match status" value="1"/>
</dbReference>
<comment type="catalytic activity">
    <reaction evidence="1 11">
        <text>N-acetyl-alpha-D-glucosamine 1-phosphate = N-acetyl-D-glucosamine 6-phosphate</text>
        <dbReference type="Rhea" id="RHEA:23804"/>
        <dbReference type="ChEBI" id="CHEBI:57513"/>
        <dbReference type="ChEBI" id="CHEBI:57776"/>
        <dbReference type="EC" id="5.4.2.3"/>
    </reaction>
</comment>
<feature type="binding site" evidence="14">
    <location>
        <position position="294"/>
    </location>
    <ligand>
        <name>Mg(2+)</name>
        <dbReference type="ChEBI" id="CHEBI:18420"/>
    </ligand>
</feature>
<evidence type="ECO:0000256" key="4">
    <source>
        <dbReference type="ARBA" id="ARBA00012731"/>
    </source>
</evidence>
<name>A0A811P6E0_9POAL</name>
<dbReference type="CDD" id="cd03086">
    <property type="entry name" value="PGM3"/>
    <property type="match status" value="1"/>
</dbReference>
<comment type="caution">
    <text evidence="19">The sequence shown here is derived from an EMBL/GenBank/DDBJ whole genome shotgun (WGS) entry which is preliminary data.</text>
</comment>
<keyword evidence="6 11" id="KW-0479">Metal-binding</keyword>
<dbReference type="GO" id="GO:0005975">
    <property type="term" value="P:carbohydrate metabolic process"/>
    <property type="evidence" value="ECO:0007669"/>
    <property type="project" value="InterPro"/>
</dbReference>
<dbReference type="Pfam" id="PF21404">
    <property type="entry name" value="AMG1_III"/>
    <property type="match status" value="1"/>
</dbReference>
<organism evidence="19 20">
    <name type="scientific">Miscanthus lutarioriparius</name>
    <dbReference type="NCBI Taxonomy" id="422564"/>
    <lineage>
        <taxon>Eukaryota</taxon>
        <taxon>Viridiplantae</taxon>
        <taxon>Streptophyta</taxon>
        <taxon>Embryophyta</taxon>
        <taxon>Tracheophyta</taxon>
        <taxon>Spermatophyta</taxon>
        <taxon>Magnoliopsida</taxon>
        <taxon>Liliopsida</taxon>
        <taxon>Poales</taxon>
        <taxon>Poaceae</taxon>
        <taxon>PACMAD clade</taxon>
        <taxon>Panicoideae</taxon>
        <taxon>Andropogonodae</taxon>
        <taxon>Andropogoneae</taxon>
        <taxon>Saccharinae</taxon>
        <taxon>Miscanthus</taxon>
    </lineage>
</organism>
<sequence length="564" mass="60554">MAANQEEQEQEQRRRLLAVATRFPLPSGTFSYGTAGFRADGATMAPAVCRAGILAALRSVKLAGAAIGIVITASHNPVGDNGVKIADPDGGMMAQHWEPFADALANAPDPDALLQLVLQFAKDEGIPLGGQDTAQVLLGRDTRPTGAYLLDAALQGINAIVGANAIDMGILTTPQLHWMVRSKNKGAKASESDYFTQLIGSFRRMLELVPKDKGGDEVAKKLIVDGANGIGGVKLEQIKVELSGLDIIVRNSGKEGEGILNHMCGADFVQKERVTPHGFSPDDVSVRCASLDGDADRLVYFRLSSASDSRVDLVDGDKILSLFALFIREQLDIINNSGGQTNKSLSARLGIVQTAYANGASMQFLKSLGLEVVFTPTGVKYLHKRALEYDIGIYFEANGHGTVVFSEDFISQLESLSNGLSSQAATGSAQYHAVMRLLAASQLINQAVGDALSGLLLVEAILQYKGWSFQNWCELYSDLPSKQMKVKVKDRSVIVTTNAETKVSQPCGLQELIDKETANYTHGRCFVRPSGTEDVVRVYAEASTQVEADSLTKSVAHHVERILG</sequence>
<evidence type="ECO:0000256" key="14">
    <source>
        <dbReference type="PIRSR" id="PIRSR016408-3"/>
    </source>
</evidence>
<dbReference type="InterPro" id="IPR005844">
    <property type="entry name" value="A-D-PHexomutase_a/b/a-I"/>
</dbReference>
<feature type="domain" description="Alpha-D-phosphohexomutase C-terminal" evidence="15">
    <location>
        <begin position="485"/>
        <end position="556"/>
    </location>
</feature>
<evidence type="ECO:0000313" key="19">
    <source>
        <dbReference type="EMBL" id="CAD6233280.1"/>
    </source>
</evidence>
<reference evidence="19" key="1">
    <citation type="submission" date="2020-10" db="EMBL/GenBank/DDBJ databases">
        <authorList>
            <person name="Han B."/>
            <person name="Lu T."/>
            <person name="Zhao Q."/>
            <person name="Huang X."/>
            <person name="Zhao Y."/>
        </authorList>
    </citation>
    <scope>NUCLEOTIDE SEQUENCE</scope>
</reference>
<feature type="binding site" evidence="13">
    <location>
        <begin position="528"/>
        <end position="532"/>
    </location>
    <ligand>
        <name>substrate</name>
    </ligand>
</feature>
<comment type="function">
    <text evidence="11">Interconverts GlcNAc-6-P and GlcNAc-1-P.</text>
</comment>
<keyword evidence="8 11" id="KW-0413">Isomerase</keyword>
<feature type="binding site" description="via phosphate group" evidence="14">
    <location>
        <position position="74"/>
    </location>
    <ligand>
        <name>Mg(2+)</name>
        <dbReference type="ChEBI" id="CHEBI:18420"/>
    </ligand>
</feature>
<evidence type="ECO:0000256" key="2">
    <source>
        <dbReference type="ARBA" id="ARBA00004865"/>
    </source>
</evidence>
<evidence type="ECO:0000256" key="12">
    <source>
        <dbReference type="PIRSR" id="PIRSR016408-1"/>
    </source>
</evidence>
<feature type="binding site" evidence="14">
    <location>
        <position position="292"/>
    </location>
    <ligand>
        <name>Mg(2+)</name>
        <dbReference type="ChEBI" id="CHEBI:18420"/>
    </ligand>
</feature>
<evidence type="ECO:0000259" key="15">
    <source>
        <dbReference type="Pfam" id="PF00408"/>
    </source>
</evidence>
<feature type="domain" description="Phosphoacetylglucosamine mutase AMG1" evidence="17">
    <location>
        <begin position="315"/>
        <end position="467"/>
    </location>
</feature>
<proteinExistence type="inferred from homology"/>
<dbReference type="GO" id="GO:0006048">
    <property type="term" value="P:UDP-N-acetylglucosamine biosynthetic process"/>
    <property type="evidence" value="ECO:0007669"/>
    <property type="project" value="UniProtKB-UniRule"/>
</dbReference>
<evidence type="ECO:0000313" key="20">
    <source>
        <dbReference type="Proteomes" id="UP000604825"/>
    </source>
</evidence>
<dbReference type="Pfam" id="PF00408">
    <property type="entry name" value="PGM_PMM_IV"/>
    <property type="match status" value="1"/>
</dbReference>
<comment type="similarity">
    <text evidence="3 11">Belongs to the phosphohexose mutase family.</text>
</comment>
<gene>
    <name evidence="19" type="ORF">NCGR_LOCUS22727</name>
</gene>
<evidence type="ECO:0000256" key="10">
    <source>
        <dbReference type="ARBA" id="ARBA00032065"/>
    </source>
</evidence>
<dbReference type="InterPro" id="IPR016657">
    <property type="entry name" value="PAGM"/>
</dbReference>
<dbReference type="OrthoDB" id="1928at2759"/>
<evidence type="ECO:0000256" key="11">
    <source>
        <dbReference type="PIRNR" id="PIRNR016408"/>
    </source>
</evidence>
<dbReference type="FunFam" id="3.40.120.10:FF:000013">
    <property type="entry name" value="Phosphoacetylglucosamine mutase"/>
    <property type="match status" value="1"/>
</dbReference>
<feature type="binding site" evidence="13">
    <location>
        <begin position="396"/>
        <end position="398"/>
    </location>
    <ligand>
        <name>substrate</name>
    </ligand>
</feature>
<feature type="active site" description="Phosphoserine intermediate" evidence="12">
    <location>
        <position position="74"/>
    </location>
</feature>
<accession>A0A811P6E0</accession>
<dbReference type="Proteomes" id="UP000604825">
    <property type="component" value="Unassembled WGS sequence"/>
</dbReference>
<evidence type="ECO:0000256" key="6">
    <source>
        <dbReference type="ARBA" id="ARBA00022723"/>
    </source>
</evidence>
<dbReference type="AlphaFoldDB" id="A0A811P6E0"/>